<dbReference type="AlphaFoldDB" id="A0A851HH27"/>
<keyword evidence="2" id="KW-1133">Transmembrane helix</keyword>
<keyword evidence="1" id="KW-0175">Coiled coil</keyword>
<organism evidence="4 5">
    <name type="scientific">Candidatus Phytoplasma pruni</name>
    <dbReference type="NCBI Taxonomy" id="479893"/>
    <lineage>
        <taxon>Bacteria</taxon>
        <taxon>Bacillati</taxon>
        <taxon>Mycoplasmatota</taxon>
        <taxon>Mollicutes</taxon>
        <taxon>Acholeplasmatales</taxon>
        <taxon>Acholeplasmataceae</taxon>
        <taxon>Candidatus Phytoplasma</taxon>
        <taxon>16SrIII (X-disease group)</taxon>
    </lineage>
</organism>
<evidence type="ECO:0000256" key="1">
    <source>
        <dbReference type="SAM" id="Coils"/>
    </source>
</evidence>
<proteinExistence type="predicted"/>
<dbReference type="Proteomes" id="UP000568109">
    <property type="component" value="Unassembled WGS sequence"/>
</dbReference>
<accession>A0A851HH27</accession>
<evidence type="ECO:0000259" key="3">
    <source>
        <dbReference type="Pfam" id="PF11178"/>
    </source>
</evidence>
<keyword evidence="2" id="KW-0472">Membrane</keyword>
<reference evidence="4 5" key="1">
    <citation type="submission" date="2020-06" db="EMBL/GenBank/DDBJ databases">
        <title>Draft genome sequence of Candidatus Phytoplasma pruni (X-disease group, subgroup 16SrIII-B) strain ChTDIII from Argentina.</title>
        <authorList>
            <person name="Fernandez F.D."/>
            <person name="Zuebert C."/>
            <person name="Huettel B."/>
            <person name="Kube M."/>
            <person name="Conci L.R."/>
        </authorList>
    </citation>
    <scope>NUCLEOTIDE SEQUENCE [LARGE SCALE GENOMIC DNA]</scope>
    <source>
        <strain evidence="4 5">ChTDIII</strain>
    </source>
</reference>
<evidence type="ECO:0000313" key="4">
    <source>
        <dbReference type="EMBL" id="NWN45920.1"/>
    </source>
</evidence>
<name>A0A851HH27_9MOLU</name>
<dbReference type="RefSeq" id="WP_178734305.1">
    <property type="nucleotide sequence ID" value="NZ_JABUOH010000051.1"/>
</dbReference>
<sequence length="329" mass="39071">MMKQIKQFMANKSQKYLIIMITLILLGLILLGGVIFGVHYLISKPGKKIDYTPKEPIYQLSSPDNTMEKTKDDKGEPIIIEYNSDKQKIKTSSFYQNGQISNTDEYNPETGHKIKSTIYNLDGSIYHSYLNSEDENKEWIKNKESEMQQQIAEKDKVEKDERERKRIAQIDDDLENKKEVEVYDYTIKSINEFKRLIDLQRKIDNNIFTIKSLLNRLNFEDKMQRIEAGLPSGGNFFQKEKEYVTQLQNSLQAIFFPEMPQKIDNSDDPKYWTKNRFNRRRRTIAYHEERIKQLKEYENQLKDVEPQLKEYESRVNQLKNELPEPEGKK</sequence>
<keyword evidence="5" id="KW-1185">Reference proteome</keyword>
<feature type="coiled-coil region" evidence="1">
    <location>
        <begin position="294"/>
        <end position="321"/>
    </location>
</feature>
<dbReference type="EMBL" id="JABUOH010000051">
    <property type="protein sequence ID" value="NWN45920.1"/>
    <property type="molecule type" value="Genomic_DNA"/>
</dbReference>
<protein>
    <submittedName>
        <fullName evidence="4">DUF2963 domain-containing protein</fullName>
    </submittedName>
</protein>
<gene>
    <name evidence="4" type="ORF">HR065_02380</name>
</gene>
<dbReference type="Pfam" id="PF11178">
    <property type="entry name" value="DUF2963"/>
    <property type="match status" value="1"/>
</dbReference>
<comment type="caution">
    <text evidence="4">The sequence shown here is derived from an EMBL/GenBank/DDBJ whole genome shotgun (WGS) entry which is preliminary data.</text>
</comment>
<dbReference type="InterPro" id="IPR021348">
    <property type="entry name" value="DUF2963"/>
</dbReference>
<evidence type="ECO:0000313" key="5">
    <source>
        <dbReference type="Proteomes" id="UP000568109"/>
    </source>
</evidence>
<evidence type="ECO:0000256" key="2">
    <source>
        <dbReference type="SAM" id="Phobius"/>
    </source>
</evidence>
<feature type="domain" description="DUF2963" evidence="3">
    <location>
        <begin position="94"/>
        <end position="125"/>
    </location>
</feature>
<feature type="transmembrane region" description="Helical" evidence="2">
    <location>
        <begin position="16"/>
        <end position="42"/>
    </location>
</feature>
<keyword evidence="2" id="KW-0812">Transmembrane</keyword>